<reference evidence="2" key="3">
    <citation type="submission" date="2015-06" db="UniProtKB">
        <authorList>
            <consortium name="EnsemblMetazoa"/>
        </authorList>
    </citation>
    <scope>IDENTIFICATION</scope>
</reference>
<dbReference type="Proteomes" id="UP000014760">
    <property type="component" value="Unassembled WGS sequence"/>
</dbReference>
<reference evidence="3" key="1">
    <citation type="submission" date="2012-12" db="EMBL/GenBank/DDBJ databases">
        <authorList>
            <person name="Hellsten U."/>
            <person name="Grimwood J."/>
            <person name="Chapman J.A."/>
            <person name="Shapiro H."/>
            <person name="Aerts A."/>
            <person name="Otillar R.P."/>
            <person name="Terry A.Y."/>
            <person name="Boore J.L."/>
            <person name="Simakov O."/>
            <person name="Marletaz F."/>
            <person name="Cho S.-J."/>
            <person name="Edsinger-Gonzales E."/>
            <person name="Havlak P."/>
            <person name="Kuo D.-H."/>
            <person name="Larsson T."/>
            <person name="Lv J."/>
            <person name="Arendt D."/>
            <person name="Savage R."/>
            <person name="Osoegawa K."/>
            <person name="de Jong P."/>
            <person name="Lindberg D.R."/>
            <person name="Seaver E.C."/>
            <person name="Weisblat D.A."/>
            <person name="Putnam N.H."/>
            <person name="Grigoriev I.V."/>
            <person name="Rokhsar D.S."/>
        </authorList>
    </citation>
    <scope>NUCLEOTIDE SEQUENCE</scope>
    <source>
        <strain evidence="3">I ESC-2004</strain>
    </source>
</reference>
<evidence type="ECO:0000313" key="1">
    <source>
        <dbReference type="EMBL" id="ELT99621.1"/>
    </source>
</evidence>
<accession>R7U7H0</accession>
<gene>
    <name evidence="1" type="ORF">CAPTEDRAFT_186568</name>
</gene>
<protein>
    <submittedName>
        <fullName evidence="1 2">Uncharacterized protein</fullName>
    </submittedName>
</protein>
<organism evidence="1">
    <name type="scientific">Capitella teleta</name>
    <name type="common">Polychaete worm</name>
    <dbReference type="NCBI Taxonomy" id="283909"/>
    <lineage>
        <taxon>Eukaryota</taxon>
        <taxon>Metazoa</taxon>
        <taxon>Spiralia</taxon>
        <taxon>Lophotrochozoa</taxon>
        <taxon>Annelida</taxon>
        <taxon>Polychaeta</taxon>
        <taxon>Sedentaria</taxon>
        <taxon>Scolecida</taxon>
        <taxon>Capitellidae</taxon>
        <taxon>Capitella</taxon>
    </lineage>
</organism>
<dbReference type="AlphaFoldDB" id="R7U7H0"/>
<dbReference type="EMBL" id="KB306710">
    <property type="protein sequence ID" value="ELT99621.1"/>
    <property type="molecule type" value="Genomic_DNA"/>
</dbReference>
<sequence length="205" mass="23519">MRACNRYKYTHTWLNQLIDQDSPVFLLERGEKRFITECLQHNTNAWRPFVGDISTVIIPSEKITLPEFGIVCTFGDISRRVKKDFTRAQRRRSEAEFQAVPGEPAVALDHSHCAMKPPRSCMTGQYVLFDPCPSGFKGRHRTLARRQAALPHVVQILIGFRGSGRFHGSIHRSPTRHARYLTCAIIRELGAFLFQVIFHSWPSEV</sequence>
<evidence type="ECO:0000313" key="3">
    <source>
        <dbReference type="Proteomes" id="UP000014760"/>
    </source>
</evidence>
<proteinExistence type="predicted"/>
<evidence type="ECO:0000313" key="2">
    <source>
        <dbReference type="EnsemblMetazoa" id="CapteP186568"/>
    </source>
</evidence>
<dbReference type="HOGENOM" id="CLU_1338694_0_0_1"/>
<dbReference type="EMBL" id="AMQN01009980">
    <property type="status" value="NOT_ANNOTATED_CDS"/>
    <property type="molecule type" value="Genomic_DNA"/>
</dbReference>
<name>R7U7H0_CAPTE</name>
<reference evidence="1 3" key="2">
    <citation type="journal article" date="2013" name="Nature">
        <title>Insights into bilaterian evolution from three spiralian genomes.</title>
        <authorList>
            <person name="Simakov O."/>
            <person name="Marletaz F."/>
            <person name="Cho S.J."/>
            <person name="Edsinger-Gonzales E."/>
            <person name="Havlak P."/>
            <person name="Hellsten U."/>
            <person name="Kuo D.H."/>
            <person name="Larsson T."/>
            <person name="Lv J."/>
            <person name="Arendt D."/>
            <person name="Savage R."/>
            <person name="Osoegawa K."/>
            <person name="de Jong P."/>
            <person name="Grimwood J."/>
            <person name="Chapman J.A."/>
            <person name="Shapiro H."/>
            <person name="Aerts A."/>
            <person name="Otillar R.P."/>
            <person name="Terry A.Y."/>
            <person name="Boore J.L."/>
            <person name="Grigoriev I.V."/>
            <person name="Lindberg D.R."/>
            <person name="Seaver E.C."/>
            <person name="Weisblat D.A."/>
            <person name="Putnam N.H."/>
            <person name="Rokhsar D.S."/>
        </authorList>
    </citation>
    <scope>NUCLEOTIDE SEQUENCE</scope>
    <source>
        <strain evidence="1 3">I ESC-2004</strain>
    </source>
</reference>
<keyword evidence="3" id="KW-1185">Reference proteome</keyword>
<dbReference type="EnsemblMetazoa" id="CapteT186568">
    <property type="protein sequence ID" value="CapteP186568"/>
    <property type="gene ID" value="CapteG186568"/>
</dbReference>